<keyword evidence="2" id="KW-1185">Reference proteome</keyword>
<dbReference type="CDD" id="cd07516">
    <property type="entry name" value="HAD_Pase"/>
    <property type="match status" value="1"/>
</dbReference>
<organism evidence="1 2">
    <name type="scientific">Paenibacillus gyeongsangnamensis</name>
    <dbReference type="NCBI Taxonomy" id="3388067"/>
    <lineage>
        <taxon>Bacteria</taxon>
        <taxon>Bacillati</taxon>
        <taxon>Bacillota</taxon>
        <taxon>Bacilli</taxon>
        <taxon>Bacillales</taxon>
        <taxon>Paenibacillaceae</taxon>
        <taxon>Paenibacillus</taxon>
    </lineage>
</organism>
<dbReference type="Proteomes" id="UP001527882">
    <property type="component" value="Unassembled WGS sequence"/>
</dbReference>
<dbReference type="InterPro" id="IPR023214">
    <property type="entry name" value="HAD_sf"/>
</dbReference>
<reference evidence="1 2" key="1">
    <citation type="submission" date="2022-12" db="EMBL/GenBank/DDBJ databases">
        <title>Draft genome sequence of Paenibacillus sp. dW9.</title>
        <authorList>
            <person name="Choi E.-W."/>
            <person name="Kim D.-U."/>
        </authorList>
    </citation>
    <scope>NUCLEOTIDE SEQUENCE [LARGE SCALE GENOMIC DNA]</scope>
    <source>
        <strain evidence="2">dW9</strain>
    </source>
</reference>
<dbReference type="Gene3D" id="3.30.1240.10">
    <property type="match status" value="1"/>
</dbReference>
<dbReference type="PANTHER" id="PTHR10000">
    <property type="entry name" value="PHOSPHOSERINE PHOSPHATASE"/>
    <property type="match status" value="1"/>
</dbReference>
<dbReference type="InterPro" id="IPR036412">
    <property type="entry name" value="HAD-like_sf"/>
</dbReference>
<dbReference type="RefSeq" id="WP_269879700.1">
    <property type="nucleotide sequence ID" value="NZ_JAQAGZ010000001.1"/>
</dbReference>
<comment type="caution">
    <text evidence="1">The sequence shown here is derived from an EMBL/GenBank/DDBJ whole genome shotgun (WGS) entry which is preliminary data.</text>
</comment>
<evidence type="ECO:0000313" key="2">
    <source>
        <dbReference type="Proteomes" id="UP001527882"/>
    </source>
</evidence>
<proteinExistence type="predicted"/>
<dbReference type="NCBIfam" id="TIGR01484">
    <property type="entry name" value="HAD-SF-IIB"/>
    <property type="match status" value="1"/>
</dbReference>
<evidence type="ECO:0000313" key="1">
    <source>
        <dbReference type="EMBL" id="MCZ8511341.1"/>
    </source>
</evidence>
<dbReference type="PANTHER" id="PTHR10000:SF8">
    <property type="entry name" value="HAD SUPERFAMILY HYDROLASE-LIKE, TYPE 3"/>
    <property type="match status" value="1"/>
</dbReference>
<gene>
    <name evidence="1" type="ORF">O9H85_02590</name>
</gene>
<dbReference type="SFLD" id="SFLDG01140">
    <property type="entry name" value="C2.B:_Phosphomannomutase_and_P"/>
    <property type="match status" value="1"/>
</dbReference>
<dbReference type="Pfam" id="PF08282">
    <property type="entry name" value="Hydrolase_3"/>
    <property type="match status" value="1"/>
</dbReference>
<keyword evidence="1" id="KW-0378">Hydrolase</keyword>
<accession>A0ABT4Q3F3</accession>
<dbReference type="NCBIfam" id="TIGR00099">
    <property type="entry name" value="Cof-subfamily"/>
    <property type="match status" value="1"/>
</dbReference>
<protein>
    <submittedName>
        <fullName evidence="1">Cof-type HAD-IIB family hydrolase</fullName>
    </submittedName>
</protein>
<dbReference type="SUPFAM" id="SSF56784">
    <property type="entry name" value="HAD-like"/>
    <property type="match status" value="1"/>
</dbReference>
<dbReference type="InterPro" id="IPR006379">
    <property type="entry name" value="HAD-SF_hydro_IIB"/>
</dbReference>
<sequence length="276" mass="30810">MESQLFSGYLLVTDMDGTLLGADKSISPDNLAAIERFTAQGGRFTLATGRIASSVRRYAEQLPLGAPAILCNGAMIYDFASGETVWERMLPVSDAEGIIQRMLSLYPQIGVEIYPKGWDVPFFRNENEVTQRHERMEKFRRRADSAPAEPWIKVLFAWEPARLDAITPHLQELTGSAEVEWIRSDDKYLELLAKDSTKGHALEALTRRLGMDPAKSIAMGDHLNDLEMIRRAGVGVAVANAHPELRAAAGHHAKHHEEHAVADVIEWLEQRIRSGM</sequence>
<dbReference type="SFLD" id="SFLDS00003">
    <property type="entry name" value="Haloacid_Dehalogenase"/>
    <property type="match status" value="1"/>
</dbReference>
<dbReference type="Gene3D" id="3.40.50.1000">
    <property type="entry name" value="HAD superfamily/HAD-like"/>
    <property type="match status" value="1"/>
</dbReference>
<dbReference type="EMBL" id="JAQAGZ010000001">
    <property type="protein sequence ID" value="MCZ8511341.1"/>
    <property type="molecule type" value="Genomic_DNA"/>
</dbReference>
<dbReference type="InterPro" id="IPR000150">
    <property type="entry name" value="Cof"/>
</dbReference>
<name>A0ABT4Q3F3_9BACL</name>
<dbReference type="GO" id="GO:0016787">
    <property type="term" value="F:hydrolase activity"/>
    <property type="evidence" value="ECO:0007669"/>
    <property type="project" value="UniProtKB-KW"/>
</dbReference>